<evidence type="ECO:0000256" key="1">
    <source>
        <dbReference type="SAM" id="MobiDB-lite"/>
    </source>
</evidence>
<feature type="region of interest" description="Disordered" evidence="1">
    <location>
        <begin position="112"/>
        <end position="135"/>
    </location>
</feature>
<sequence length="297" mass="31707">MYGPSGDGIDQIPLAALGIFRLHGLHGDPFQLYSQLRQALDGAGLVVLHGDDTAGVGEQVQDNPAALHQRLRPLQHDSVVSGEIGLALRAVHDKIFDFFRFGGSQLYMGGKGSAAQTHDSRVPHGGENLLPAQRGPVPRLSDAGRMLIPAVIFYDNAVGHQARHRLHRLQRKHLAGNSAQNVGGHGAGGAGDDLPGQHPVAGRHTGRGGRADVLGEGIAQKSLGGEGRNGLFLGQLLALVGVNTAPKRGFCHSITLFYLKYTVQSRWNRLCRRRSPPTWPRCPPGFRGGTAPPACPY</sequence>
<name>A0A645B1C6_9ZZZZ</name>
<accession>A0A645B1C6</accession>
<proteinExistence type="predicted"/>
<protein>
    <submittedName>
        <fullName evidence="2">Uncharacterized protein</fullName>
    </submittedName>
</protein>
<gene>
    <name evidence="2" type="ORF">SDC9_103790</name>
</gene>
<feature type="region of interest" description="Disordered" evidence="1">
    <location>
        <begin position="178"/>
        <end position="212"/>
    </location>
</feature>
<comment type="caution">
    <text evidence="2">The sequence shown here is derived from an EMBL/GenBank/DDBJ whole genome shotgun (WGS) entry which is preliminary data.</text>
</comment>
<dbReference type="AlphaFoldDB" id="A0A645B1C6"/>
<organism evidence="2">
    <name type="scientific">bioreactor metagenome</name>
    <dbReference type="NCBI Taxonomy" id="1076179"/>
    <lineage>
        <taxon>unclassified sequences</taxon>
        <taxon>metagenomes</taxon>
        <taxon>ecological metagenomes</taxon>
    </lineage>
</organism>
<dbReference type="EMBL" id="VSSQ01016024">
    <property type="protein sequence ID" value="MPM56973.1"/>
    <property type="molecule type" value="Genomic_DNA"/>
</dbReference>
<evidence type="ECO:0000313" key="2">
    <source>
        <dbReference type="EMBL" id="MPM56973.1"/>
    </source>
</evidence>
<reference evidence="2" key="1">
    <citation type="submission" date="2019-08" db="EMBL/GenBank/DDBJ databases">
        <authorList>
            <person name="Kucharzyk K."/>
            <person name="Murdoch R.W."/>
            <person name="Higgins S."/>
            <person name="Loffler F."/>
        </authorList>
    </citation>
    <scope>NUCLEOTIDE SEQUENCE</scope>
</reference>